<proteinExistence type="predicted"/>
<dbReference type="EMBL" id="CP011502">
    <property type="protein sequence ID" value="ALX06176.1"/>
    <property type="molecule type" value="Genomic_DNA"/>
</dbReference>
<dbReference type="Proteomes" id="UP000067689">
    <property type="component" value="Chromosome"/>
</dbReference>
<dbReference type="STRING" id="2041.AERYTH_16470"/>
<evidence type="ECO:0000313" key="1">
    <source>
        <dbReference type="EMBL" id="ALX06176.1"/>
    </source>
</evidence>
<keyword evidence="2" id="KW-1185">Reference proteome</keyword>
<name>A0A0U4B0W9_9ACTN</name>
<gene>
    <name evidence="1" type="ORF">AERYTH_16470</name>
</gene>
<dbReference type="PATRIC" id="fig|2041.4.peg.3447"/>
<reference evidence="1 2" key="1">
    <citation type="journal article" date="1991" name="Int. J. Syst. Bacteriol.">
        <title>Description of the erythromycin-producing bacterium Arthrobacter sp. strain NRRL B-3381 as Aeromicrobium erythreum gen. nov., sp. nov.</title>
        <authorList>
            <person name="Miller E.S."/>
            <person name="Woese C.R."/>
            <person name="Brenner S."/>
        </authorList>
    </citation>
    <scope>NUCLEOTIDE SEQUENCE [LARGE SCALE GENOMIC DNA]</scope>
    <source>
        <strain evidence="1 2">AR18</strain>
    </source>
</reference>
<protein>
    <submittedName>
        <fullName evidence="1">Uncharacterized protein</fullName>
    </submittedName>
</protein>
<sequence length="464" mass="50882">MGEGDAGMSRTDSAEFVQLYSKIAQALAVSGVVGQSPDALLSIQWPGIVVTPHLDPDDPETKYMVSNLLNAALECNYVVTPKAGLVSDIYQLILNGKETPEIGLSPEQKAELAKAEGYLEVDGEPSPQLRDYVEYEAVFYAAQDLLFEARATEQNGGPLVPPEVIARYREARQAWDEHGHREEVETALATVKQLQAREPYVYWQQLADRFDTGTERLANGSAFQVVDSVPRYKDWFRDEQWTPFRFDPDDFANQPRSGGTGMRGCDGRCCCSVRSGDEVSPGRMPAWNRQSSILAARHVESGMDEAGPAASGAESPFFLSCSMKRISIVRPWMDSSVFSSRLWKWSAQSIGRGTVISTGGSVVGNEPATGVLPILPTTALLVKDVELILSSREAYDWILDKIEAGREVRYGPFSLNAYSEPSTRHLRMVPGASGVVSGSPQILGFISTLIGRCPHPDMTLPWPS</sequence>
<evidence type="ECO:0000313" key="2">
    <source>
        <dbReference type="Proteomes" id="UP000067689"/>
    </source>
</evidence>
<organism evidence="1 2">
    <name type="scientific">Aeromicrobium erythreum</name>
    <dbReference type="NCBI Taxonomy" id="2041"/>
    <lineage>
        <taxon>Bacteria</taxon>
        <taxon>Bacillati</taxon>
        <taxon>Actinomycetota</taxon>
        <taxon>Actinomycetes</taxon>
        <taxon>Propionibacteriales</taxon>
        <taxon>Nocardioidaceae</taxon>
        <taxon>Aeromicrobium</taxon>
    </lineage>
</organism>
<dbReference type="KEGG" id="aer:AERYTH_16470"/>
<dbReference type="AlphaFoldDB" id="A0A0U4B0W9"/>
<accession>A0A0U4B0W9</accession>